<dbReference type="InterPro" id="IPR007627">
    <property type="entry name" value="RNA_pol_sigma70_r2"/>
</dbReference>
<dbReference type="GO" id="GO:0003677">
    <property type="term" value="F:DNA binding"/>
    <property type="evidence" value="ECO:0007669"/>
    <property type="project" value="UniProtKB-KW"/>
</dbReference>
<dbReference type="OrthoDB" id="9811152at2"/>
<keyword evidence="5" id="KW-0804">Transcription</keyword>
<dbReference type="InterPro" id="IPR013249">
    <property type="entry name" value="RNA_pol_sigma70_r4_t2"/>
</dbReference>
<dbReference type="Pfam" id="PF04542">
    <property type="entry name" value="Sigma70_r2"/>
    <property type="match status" value="1"/>
</dbReference>
<comment type="similarity">
    <text evidence="1">Belongs to the sigma-70 factor family. ECF subfamily.</text>
</comment>
<evidence type="ECO:0000256" key="5">
    <source>
        <dbReference type="ARBA" id="ARBA00023163"/>
    </source>
</evidence>
<evidence type="ECO:0000256" key="4">
    <source>
        <dbReference type="ARBA" id="ARBA00023125"/>
    </source>
</evidence>
<evidence type="ECO:0000313" key="9">
    <source>
        <dbReference type="Proteomes" id="UP000005143"/>
    </source>
</evidence>
<keyword evidence="2" id="KW-0805">Transcription regulation</keyword>
<dbReference type="AlphaFoldDB" id="H0E7H2"/>
<sequence>MDVEALYRACADDLYAYARTVVRDPILAEEVVAVAFERAVARQRRFDARRGSPRAWIFGIARNAAIDELRRTGRTAVLTHDPVDERHPDPADQLAAADEAVRRRAAVADAIAALPGRDRELVALKFHAGLSNAEIAKVLGISATNAGSRLHRVLTRLREACHVGS</sequence>
<dbReference type="Gene3D" id="1.10.10.10">
    <property type="entry name" value="Winged helix-like DNA-binding domain superfamily/Winged helix DNA-binding domain"/>
    <property type="match status" value="1"/>
</dbReference>
<dbReference type="GO" id="GO:0006352">
    <property type="term" value="P:DNA-templated transcription initiation"/>
    <property type="evidence" value="ECO:0007669"/>
    <property type="project" value="InterPro"/>
</dbReference>
<accession>H0E7H2</accession>
<dbReference type="Gene3D" id="1.10.1740.10">
    <property type="match status" value="1"/>
</dbReference>
<dbReference type="InterPro" id="IPR014284">
    <property type="entry name" value="RNA_pol_sigma-70_dom"/>
</dbReference>
<name>H0E7H2_9ACTN</name>
<gene>
    <name evidence="8" type="ORF">PAI11_27740</name>
</gene>
<feature type="domain" description="RNA polymerase sigma-70 region 2" evidence="6">
    <location>
        <begin position="6"/>
        <end position="75"/>
    </location>
</feature>
<keyword evidence="4" id="KW-0238">DNA-binding</keyword>
<dbReference type="InterPro" id="IPR036388">
    <property type="entry name" value="WH-like_DNA-bd_sf"/>
</dbReference>
<dbReference type="PANTHER" id="PTHR43133">
    <property type="entry name" value="RNA POLYMERASE ECF-TYPE SIGMA FACTO"/>
    <property type="match status" value="1"/>
</dbReference>
<dbReference type="EMBL" id="AGUD01000224">
    <property type="protein sequence ID" value="EHN10392.1"/>
    <property type="molecule type" value="Genomic_DNA"/>
</dbReference>
<feature type="domain" description="RNA polymerase sigma factor 70 region 4 type 2" evidence="7">
    <location>
        <begin position="105"/>
        <end position="157"/>
    </location>
</feature>
<protein>
    <submittedName>
        <fullName evidence="8">RNA polymerase ECF-subfamily sigma factor</fullName>
    </submittedName>
</protein>
<dbReference type="InterPro" id="IPR013324">
    <property type="entry name" value="RNA_pol_sigma_r3/r4-like"/>
</dbReference>
<dbReference type="InterPro" id="IPR039425">
    <property type="entry name" value="RNA_pol_sigma-70-like"/>
</dbReference>
<dbReference type="SUPFAM" id="SSF88659">
    <property type="entry name" value="Sigma3 and sigma4 domains of RNA polymerase sigma factors"/>
    <property type="match status" value="1"/>
</dbReference>
<proteinExistence type="inferred from homology"/>
<evidence type="ECO:0000313" key="8">
    <source>
        <dbReference type="EMBL" id="EHN10392.1"/>
    </source>
</evidence>
<dbReference type="NCBIfam" id="TIGR02937">
    <property type="entry name" value="sigma70-ECF"/>
    <property type="match status" value="1"/>
</dbReference>
<evidence type="ECO:0000259" key="6">
    <source>
        <dbReference type="Pfam" id="PF04542"/>
    </source>
</evidence>
<keyword evidence="3" id="KW-0731">Sigma factor</keyword>
<dbReference type="Pfam" id="PF08281">
    <property type="entry name" value="Sigma70_r4_2"/>
    <property type="match status" value="1"/>
</dbReference>
<dbReference type="Proteomes" id="UP000005143">
    <property type="component" value="Unassembled WGS sequence"/>
</dbReference>
<reference evidence="8 9" key="1">
    <citation type="journal article" date="2013" name="Biodegradation">
        <title>Quantitative proteomic analysis of ibuprofen-degrading Patulibacter sp. strain I11.</title>
        <authorList>
            <person name="Almeida B."/>
            <person name="Kjeldal H."/>
            <person name="Lolas I."/>
            <person name="Knudsen A.D."/>
            <person name="Carvalho G."/>
            <person name="Nielsen K.L."/>
            <person name="Barreto Crespo M.T."/>
            <person name="Stensballe A."/>
            <person name="Nielsen J.L."/>
        </authorList>
    </citation>
    <scope>NUCLEOTIDE SEQUENCE [LARGE SCALE GENOMIC DNA]</scope>
    <source>
        <strain evidence="8 9">I11</strain>
    </source>
</reference>
<organism evidence="8 9">
    <name type="scientific">Patulibacter medicamentivorans</name>
    <dbReference type="NCBI Taxonomy" id="1097667"/>
    <lineage>
        <taxon>Bacteria</taxon>
        <taxon>Bacillati</taxon>
        <taxon>Actinomycetota</taxon>
        <taxon>Thermoleophilia</taxon>
        <taxon>Solirubrobacterales</taxon>
        <taxon>Patulibacteraceae</taxon>
        <taxon>Patulibacter</taxon>
    </lineage>
</organism>
<dbReference type="SUPFAM" id="SSF88946">
    <property type="entry name" value="Sigma2 domain of RNA polymerase sigma factors"/>
    <property type="match status" value="1"/>
</dbReference>
<evidence type="ECO:0000259" key="7">
    <source>
        <dbReference type="Pfam" id="PF08281"/>
    </source>
</evidence>
<dbReference type="PANTHER" id="PTHR43133:SF8">
    <property type="entry name" value="RNA POLYMERASE SIGMA FACTOR HI_1459-RELATED"/>
    <property type="match status" value="1"/>
</dbReference>
<evidence type="ECO:0000256" key="2">
    <source>
        <dbReference type="ARBA" id="ARBA00023015"/>
    </source>
</evidence>
<evidence type="ECO:0000256" key="3">
    <source>
        <dbReference type="ARBA" id="ARBA00023082"/>
    </source>
</evidence>
<keyword evidence="9" id="KW-1185">Reference proteome</keyword>
<comment type="caution">
    <text evidence="8">The sequence shown here is derived from an EMBL/GenBank/DDBJ whole genome shotgun (WGS) entry which is preliminary data.</text>
</comment>
<evidence type="ECO:0000256" key="1">
    <source>
        <dbReference type="ARBA" id="ARBA00010641"/>
    </source>
</evidence>
<dbReference type="GO" id="GO:0016987">
    <property type="term" value="F:sigma factor activity"/>
    <property type="evidence" value="ECO:0007669"/>
    <property type="project" value="UniProtKB-KW"/>
</dbReference>
<dbReference type="InterPro" id="IPR013325">
    <property type="entry name" value="RNA_pol_sigma_r2"/>
</dbReference>